<dbReference type="GO" id="GO:0005737">
    <property type="term" value="C:cytoplasm"/>
    <property type="evidence" value="ECO:0007669"/>
    <property type="project" value="UniProtKB-SubCell"/>
</dbReference>
<dbReference type="GO" id="GO:0032259">
    <property type="term" value="P:methylation"/>
    <property type="evidence" value="ECO:0007669"/>
    <property type="project" value="UniProtKB-KW"/>
</dbReference>
<dbReference type="EC" id="2.1.2.11" evidence="8"/>
<dbReference type="Pfam" id="PF02548">
    <property type="entry name" value="Pantoate_transf"/>
    <property type="match status" value="1"/>
</dbReference>
<dbReference type="NCBIfam" id="TIGR00222">
    <property type="entry name" value="panB"/>
    <property type="match status" value="1"/>
</dbReference>
<dbReference type="PANTHER" id="PTHR20881:SF0">
    <property type="entry name" value="3-METHYL-2-OXOBUTANOATE HYDROXYMETHYLTRANSFERASE"/>
    <property type="match status" value="1"/>
</dbReference>
<evidence type="ECO:0000313" key="12">
    <source>
        <dbReference type="EMBL" id="MBB1125850.1"/>
    </source>
</evidence>
<name>A0A839HCH8_9GAMM</name>
<dbReference type="InterPro" id="IPR015813">
    <property type="entry name" value="Pyrv/PenolPyrv_kinase-like_dom"/>
</dbReference>
<evidence type="ECO:0000256" key="11">
    <source>
        <dbReference type="PIRSR" id="PIRSR000388-3"/>
    </source>
</evidence>
<comment type="cofactor">
    <cofactor evidence="8 11">
        <name>Mg(2+)</name>
        <dbReference type="ChEBI" id="CHEBI:18420"/>
    </cofactor>
    <text evidence="8 11">Binds 1 Mg(2+) ion per subunit.</text>
</comment>
<keyword evidence="8 11" id="KW-0460">Magnesium</keyword>
<dbReference type="PIRSF" id="PIRSF000388">
    <property type="entry name" value="Pantoate_hydroxy_MeTrfase"/>
    <property type="match status" value="1"/>
</dbReference>
<evidence type="ECO:0000256" key="2">
    <source>
        <dbReference type="ARBA" id="ARBA00008676"/>
    </source>
</evidence>
<feature type="binding site" evidence="8 11">
    <location>
        <position position="117"/>
    </location>
    <ligand>
        <name>Mg(2+)</name>
        <dbReference type="ChEBI" id="CHEBI:18420"/>
    </ligand>
</feature>
<dbReference type="NCBIfam" id="NF001452">
    <property type="entry name" value="PRK00311.1"/>
    <property type="match status" value="1"/>
</dbReference>
<comment type="catalytic activity">
    <reaction evidence="8">
        <text>(6R)-5,10-methylene-5,6,7,8-tetrahydrofolate + 3-methyl-2-oxobutanoate + H2O = 2-dehydropantoate + (6S)-5,6,7,8-tetrahydrofolate</text>
        <dbReference type="Rhea" id="RHEA:11824"/>
        <dbReference type="ChEBI" id="CHEBI:11561"/>
        <dbReference type="ChEBI" id="CHEBI:11851"/>
        <dbReference type="ChEBI" id="CHEBI:15377"/>
        <dbReference type="ChEBI" id="CHEBI:15636"/>
        <dbReference type="ChEBI" id="CHEBI:57453"/>
        <dbReference type="EC" id="2.1.2.11"/>
    </reaction>
</comment>
<keyword evidence="5 8" id="KW-0808">Transferase</keyword>
<comment type="subcellular location">
    <subcellularLocation>
        <location evidence="8">Cytoplasm</location>
    </subcellularLocation>
</comment>
<feature type="binding site" evidence="8 10">
    <location>
        <begin position="47"/>
        <end position="48"/>
    </location>
    <ligand>
        <name>3-methyl-2-oxobutanoate</name>
        <dbReference type="ChEBI" id="CHEBI:11851"/>
    </ligand>
</feature>
<comment type="subunit">
    <text evidence="3 8">Homodecamer; pentamer of dimers.</text>
</comment>
<evidence type="ECO:0000256" key="3">
    <source>
        <dbReference type="ARBA" id="ARBA00011424"/>
    </source>
</evidence>
<proteinExistence type="inferred from homology"/>
<dbReference type="GO" id="GO:0008168">
    <property type="term" value="F:methyltransferase activity"/>
    <property type="evidence" value="ECO:0007669"/>
    <property type="project" value="UniProtKB-KW"/>
</dbReference>
<keyword evidence="4 8" id="KW-0566">Pantothenate biosynthesis</keyword>
<dbReference type="InterPro" id="IPR040442">
    <property type="entry name" value="Pyrv_kinase-like_dom_sf"/>
</dbReference>
<feature type="binding site" evidence="8 11">
    <location>
        <position position="86"/>
    </location>
    <ligand>
        <name>Mg(2+)</name>
        <dbReference type="ChEBI" id="CHEBI:18420"/>
    </ligand>
</feature>
<dbReference type="Proteomes" id="UP000548632">
    <property type="component" value="Unassembled WGS sequence"/>
</dbReference>
<dbReference type="PANTHER" id="PTHR20881">
    <property type="entry name" value="3-METHYL-2-OXOBUTANOATE HYDROXYMETHYLTRANSFERASE"/>
    <property type="match status" value="1"/>
</dbReference>
<evidence type="ECO:0000256" key="8">
    <source>
        <dbReference type="HAMAP-Rule" id="MF_00156"/>
    </source>
</evidence>
<protein>
    <recommendedName>
        <fullName evidence="8">3-methyl-2-oxobutanoate hydroxymethyltransferase</fullName>
        <ecNumber evidence="8">2.1.2.11</ecNumber>
    </recommendedName>
    <alternativeName>
        <fullName evidence="8">Ketopantoate hydroxymethyltransferase</fullName>
        <shortName evidence="8">KPHMT</shortName>
    </alternativeName>
</protein>
<gene>
    <name evidence="8 12" type="primary">panB</name>
    <name evidence="12" type="ORF">HUK38_06335</name>
</gene>
<feature type="binding site" evidence="8 11">
    <location>
        <position position="47"/>
    </location>
    <ligand>
        <name>Mg(2+)</name>
        <dbReference type="ChEBI" id="CHEBI:18420"/>
    </ligand>
</feature>
<dbReference type="InterPro" id="IPR003700">
    <property type="entry name" value="Pantoate_hydroxy_MeTrfase"/>
</dbReference>
<evidence type="ECO:0000256" key="4">
    <source>
        <dbReference type="ARBA" id="ARBA00022655"/>
    </source>
</evidence>
<evidence type="ECO:0000256" key="10">
    <source>
        <dbReference type="PIRSR" id="PIRSR000388-2"/>
    </source>
</evidence>
<feature type="binding site" evidence="8 10">
    <location>
        <position position="86"/>
    </location>
    <ligand>
        <name>3-methyl-2-oxobutanoate</name>
        <dbReference type="ChEBI" id="CHEBI:11851"/>
    </ligand>
</feature>
<evidence type="ECO:0000256" key="7">
    <source>
        <dbReference type="ARBA" id="ARBA00056497"/>
    </source>
</evidence>
<dbReference type="UniPathway" id="UPA00028">
    <property type="reaction ID" value="UER00003"/>
</dbReference>
<keyword evidence="6 8" id="KW-0479">Metal-binding</keyword>
<organism evidence="12 13">
    <name type="scientific">Thiospirillum jenense</name>
    <dbReference type="NCBI Taxonomy" id="1653858"/>
    <lineage>
        <taxon>Bacteria</taxon>
        <taxon>Pseudomonadati</taxon>
        <taxon>Pseudomonadota</taxon>
        <taxon>Gammaproteobacteria</taxon>
        <taxon>Chromatiales</taxon>
        <taxon>Chromatiaceae</taxon>
        <taxon>Thiospirillum</taxon>
    </lineage>
</organism>
<evidence type="ECO:0000256" key="5">
    <source>
        <dbReference type="ARBA" id="ARBA00022679"/>
    </source>
</evidence>
<dbReference type="HAMAP" id="MF_00156">
    <property type="entry name" value="PanB"/>
    <property type="match status" value="1"/>
</dbReference>
<feature type="binding site" evidence="8 10">
    <location>
        <position position="115"/>
    </location>
    <ligand>
        <name>3-methyl-2-oxobutanoate</name>
        <dbReference type="ChEBI" id="CHEBI:11851"/>
    </ligand>
</feature>
<dbReference type="GO" id="GO:0015940">
    <property type="term" value="P:pantothenate biosynthetic process"/>
    <property type="evidence" value="ECO:0007669"/>
    <property type="project" value="UniProtKB-UniRule"/>
</dbReference>
<keyword evidence="13" id="KW-1185">Reference proteome</keyword>
<accession>A0A839HCH8</accession>
<evidence type="ECO:0000256" key="9">
    <source>
        <dbReference type="PIRSR" id="PIRSR000388-1"/>
    </source>
</evidence>
<dbReference type="RefSeq" id="WP_182583479.1">
    <property type="nucleotide sequence ID" value="NZ_JABVCQ010000010.1"/>
</dbReference>
<comment type="caution">
    <text evidence="12">The sequence shown here is derived from an EMBL/GenBank/DDBJ whole genome shotgun (WGS) entry which is preliminary data.</text>
</comment>
<dbReference type="CDD" id="cd06557">
    <property type="entry name" value="KPHMT-like"/>
    <property type="match status" value="1"/>
</dbReference>
<dbReference type="AlphaFoldDB" id="A0A839HCH8"/>
<dbReference type="FunFam" id="3.20.20.60:FF:000003">
    <property type="entry name" value="3-methyl-2-oxobutanoate hydroxymethyltransferase"/>
    <property type="match status" value="1"/>
</dbReference>
<comment type="pathway">
    <text evidence="1 8">Cofactor biosynthesis; (R)-pantothenate biosynthesis; (R)-pantoate from 3-methyl-2-oxobutanoate: step 1/2.</text>
</comment>
<evidence type="ECO:0000256" key="6">
    <source>
        <dbReference type="ARBA" id="ARBA00022723"/>
    </source>
</evidence>
<evidence type="ECO:0000313" key="13">
    <source>
        <dbReference type="Proteomes" id="UP000548632"/>
    </source>
</evidence>
<dbReference type="EMBL" id="JABVCQ010000010">
    <property type="protein sequence ID" value="MBB1125850.1"/>
    <property type="molecule type" value="Genomic_DNA"/>
</dbReference>
<dbReference type="SUPFAM" id="SSF51621">
    <property type="entry name" value="Phosphoenolpyruvate/pyruvate domain"/>
    <property type="match status" value="1"/>
</dbReference>
<comment type="function">
    <text evidence="7 8">Catalyzes the reversible reaction in which hydroxymethyl group from 5,10-methylenetetrahydrofolate is transferred onto alpha-ketoisovalerate to form ketopantoate.</text>
</comment>
<dbReference type="GO" id="GO:0003864">
    <property type="term" value="F:3-methyl-2-oxobutanoate hydroxymethyltransferase activity"/>
    <property type="evidence" value="ECO:0007669"/>
    <property type="project" value="UniProtKB-UniRule"/>
</dbReference>
<reference evidence="12 13" key="1">
    <citation type="journal article" date="2020" name="Arch. Microbiol.">
        <title>The genome sequence of the giant phototrophic gammaproteobacterium Thiospirillum jenense gives insight into its physiological properties and phylogenetic relationships.</title>
        <authorList>
            <person name="Imhoff J.F."/>
            <person name="Meyer T.E."/>
            <person name="Kyndt J.A."/>
        </authorList>
    </citation>
    <scope>NUCLEOTIDE SEQUENCE [LARGE SCALE GENOMIC DNA]</scope>
    <source>
        <strain evidence="12 13">DSM 216</strain>
    </source>
</reference>
<sequence>MTNERITAAALLAMKQRQQRIAVLTCYDASFAQLLEAAGVEVLLVGDSLGMVLQGHDTTLPVTLDHMVYHSACVSRAAQRALVIADLPFLSFATPERALDAAARLLGEGGARMVKLEGGGRVIATVEHLTNFGVPVCAHLGLLPQSVHRLGGFRYQGKDSATAIRIEQDALALQAAGAQLLVLECVPAVLAATLSERLTIPVIGIGAGNRCDGQVLVLYDIVGATAQRPPRFSKNFLTGTGTLPAAIAAYVAAVKSGEFPGREQTLA</sequence>
<comment type="similarity">
    <text evidence="2 8">Belongs to the PanB family.</text>
</comment>
<evidence type="ECO:0000256" key="1">
    <source>
        <dbReference type="ARBA" id="ARBA00005033"/>
    </source>
</evidence>
<dbReference type="GO" id="GO:0000287">
    <property type="term" value="F:magnesium ion binding"/>
    <property type="evidence" value="ECO:0007669"/>
    <property type="project" value="TreeGrafter"/>
</dbReference>
<dbReference type="Gene3D" id="3.20.20.60">
    <property type="entry name" value="Phosphoenolpyruvate-binding domains"/>
    <property type="match status" value="1"/>
</dbReference>
<keyword evidence="12" id="KW-0489">Methyltransferase</keyword>
<keyword evidence="8" id="KW-0963">Cytoplasm</keyword>
<feature type="active site" description="Proton acceptor" evidence="8 9">
    <location>
        <position position="184"/>
    </location>
</feature>